<gene>
    <name evidence="1" type="ORF">RFULGI_LOCUS16995</name>
</gene>
<organism evidence="1 2">
    <name type="scientific">Racocetra fulgida</name>
    <dbReference type="NCBI Taxonomy" id="60492"/>
    <lineage>
        <taxon>Eukaryota</taxon>
        <taxon>Fungi</taxon>
        <taxon>Fungi incertae sedis</taxon>
        <taxon>Mucoromycota</taxon>
        <taxon>Glomeromycotina</taxon>
        <taxon>Glomeromycetes</taxon>
        <taxon>Diversisporales</taxon>
        <taxon>Gigasporaceae</taxon>
        <taxon>Racocetra</taxon>
    </lineage>
</organism>
<feature type="non-terminal residue" evidence="1">
    <location>
        <position position="44"/>
    </location>
</feature>
<keyword evidence="2" id="KW-1185">Reference proteome</keyword>
<evidence type="ECO:0000313" key="2">
    <source>
        <dbReference type="Proteomes" id="UP000789396"/>
    </source>
</evidence>
<proteinExistence type="predicted"/>
<dbReference type="Proteomes" id="UP000789396">
    <property type="component" value="Unassembled WGS sequence"/>
</dbReference>
<name>A0A9N9P7D4_9GLOM</name>
<feature type="non-terminal residue" evidence="1">
    <location>
        <position position="1"/>
    </location>
</feature>
<reference evidence="1" key="1">
    <citation type="submission" date="2021-06" db="EMBL/GenBank/DDBJ databases">
        <authorList>
            <person name="Kallberg Y."/>
            <person name="Tangrot J."/>
            <person name="Rosling A."/>
        </authorList>
    </citation>
    <scope>NUCLEOTIDE SEQUENCE</scope>
    <source>
        <strain evidence="1">IN212</strain>
    </source>
</reference>
<comment type="caution">
    <text evidence="1">The sequence shown here is derived from an EMBL/GenBank/DDBJ whole genome shotgun (WGS) entry which is preliminary data.</text>
</comment>
<evidence type="ECO:0000313" key="1">
    <source>
        <dbReference type="EMBL" id="CAG8793654.1"/>
    </source>
</evidence>
<dbReference type="EMBL" id="CAJVPZ010063808">
    <property type="protein sequence ID" value="CAG8793654.1"/>
    <property type="molecule type" value="Genomic_DNA"/>
</dbReference>
<accession>A0A9N9P7D4</accession>
<dbReference type="AlphaFoldDB" id="A0A9N9P7D4"/>
<sequence>QTNSLFVSLMASNYQSENLKILQMIIKIINIFNNHLENFSTSTQ</sequence>
<protein>
    <submittedName>
        <fullName evidence="1">15342_t:CDS:1</fullName>
    </submittedName>
</protein>